<dbReference type="EMBL" id="JAQQWL010000008">
    <property type="protein sequence ID" value="KAK8061461.1"/>
    <property type="molecule type" value="Genomic_DNA"/>
</dbReference>
<organism evidence="1 2">
    <name type="scientific">Apiospora phragmitis</name>
    <dbReference type="NCBI Taxonomy" id="2905665"/>
    <lineage>
        <taxon>Eukaryota</taxon>
        <taxon>Fungi</taxon>
        <taxon>Dikarya</taxon>
        <taxon>Ascomycota</taxon>
        <taxon>Pezizomycotina</taxon>
        <taxon>Sordariomycetes</taxon>
        <taxon>Xylariomycetidae</taxon>
        <taxon>Amphisphaeriales</taxon>
        <taxon>Apiosporaceae</taxon>
        <taxon>Apiospora</taxon>
    </lineage>
</organism>
<comment type="caution">
    <text evidence="1">The sequence shown here is derived from an EMBL/GenBank/DDBJ whole genome shotgun (WGS) entry which is preliminary data.</text>
</comment>
<evidence type="ECO:0000313" key="2">
    <source>
        <dbReference type="Proteomes" id="UP001480595"/>
    </source>
</evidence>
<dbReference type="SUPFAM" id="SSF53474">
    <property type="entry name" value="alpha/beta-Hydrolases"/>
    <property type="match status" value="1"/>
</dbReference>
<keyword evidence="2" id="KW-1185">Reference proteome</keyword>
<dbReference type="PANTHER" id="PTHR12277">
    <property type="entry name" value="ALPHA/BETA HYDROLASE DOMAIN-CONTAINING PROTEIN"/>
    <property type="match status" value="1"/>
</dbReference>
<evidence type="ECO:0000313" key="1">
    <source>
        <dbReference type="EMBL" id="KAK8061461.1"/>
    </source>
</evidence>
<proteinExistence type="predicted"/>
<dbReference type="Proteomes" id="UP001480595">
    <property type="component" value="Unassembled WGS sequence"/>
</dbReference>
<dbReference type="GeneID" id="92092299"/>
<gene>
    <name evidence="1" type="ORF">PG994_007827</name>
</gene>
<dbReference type="PANTHER" id="PTHR12277:SF64">
    <property type="entry name" value="SUPERFAMILY HYDROLASE, PUTATIVE (AFU_ORTHOLOGUE AFUA_3G01760)-RELATED"/>
    <property type="match status" value="1"/>
</dbReference>
<dbReference type="RefSeq" id="XP_066714723.1">
    <property type="nucleotide sequence ID" value="XM_066859236.1"/>
</dbReference>
<reference evidence="1 2" key="1">
    <citation type="submission" date="2023-01" db="EMBL/GenBank/DDBJ databases">
        <title>Analysis of 21 Apiospora genomes using comparative genomics revels a genus with tremendous synthesis potential of carbohydrate active enzymes and secondary metabolites.</title>
        <authorList>
            <person name="Sorensen T."/>
        </authorList>
    </citation>
    <scope>NUCLEOTIDE SEQUENCE [LARGE SCALE GENOMIC DNA]</scope>
    <source>
        <strain evidence="1 2">CBS 135458</strain>
    </source>
</reference>
<dbReference type="Gene3D" id="3.40.50.1820">
    <property type="entry name" value="alpha/beta hydrolase"/>
    <property type="match status" value="1"/>
</dbReference>
<name>A0ABR1UTR3_9PEZI</name>
<dbReference type="InterPro" id="IPR029058">
    <property type="entry name" value="AB_hydrolase_fold"/>
</dbReference>
<sequence length="310" mass="35133">MPGLPPNARWEQIDDYASQCAGIKWREGRARSSDGKDLALCVADVHLGAERREEAVNFYILYFQGNASSTPPRLPDLSQVLCIIKRQMFSESRKFRLSFVCLSYRGYWTSSGRPTEKGLRLDAAAALNWISDYHRNSYVAETGKPDSRNPPAEVLLWGQSIGSGVATNLAAEYAMPGNCRLNSLVLETAFTSIRAMLEVLYPQKWLPYKYLWPFLRNHLDSWKNLNSIAKRYKNESPRPRLFFLEAAKDELVPKHLSQQLFDRSIQSGLVAERHAVSSAFHNDAIFRVEGRKAVADFISKRIQDISAKAS</sequence>
<accession>A0ABR1UTR3</accession>
<protein>
    <submittedName>
        <fullName evidence="1">Alpha beta superfamily</fullName>
    </submittedName>
</protein>